<dbReference type="InterPro" id="IPR036069">
    <property type="entry name" value="DUF34/NIF3_sf"/>
</dbReference>
<keyword evidence="3 4" id="KW-0479">Metal-binding</keyword>
<evidence type="ECO:0000256" key="3">
    <source>
        <dbReference type="ARBA" id="ARBA00022723"/>
    </source>
</evidence>
<dbReference type="RefSeq" id="WP_146368564.1">
    <property type="nucleotide sequence ID" value="NZ_CP042295.1"/>
</dbReference>
<protein>
    <recommendedName>
        <fullName evidence="2">GTP cyclohydrolase 1 type 2 homolog</fullName>
    </recommendedName>
</protein>
<proteinExistence type="inferred from homology"/>
<gene>
    <name evidence="5" type="ORF">FRW55_02295</name>
</gene>
<feature type="binding site" evidence="4">
    <location>
        <position position="66"/>
    </location>
    <ligand>
        <name>a divalent metal cation</name>
        <dbReference type="ChEBI" id="CHEBI:60240"/>
        <label>1</label>
    </ligand>
</feature>
<dbReference type="GO" id="GO:0046872">
    <property type="term" value="F:metal ion binding"/>
    <property type="evidence" value="ECO:0007669"/>
    <property type="project" value="UniProtKB-KW"/>
</dbReference>
<evidence type="ECO:0000313" key="5">
    <source>
        <dbReference type="EMBL" id="QDY86981.1"/>
    </source>
</evidence>
<evidence type="ECO:0000313" key="6">
    <source>
        <dbReference type="Proteomes" id="UP000318927"/>
    </source>
</evidence>
<comment type="similarity">
    <text evidence="1">Belongs to the GTP cyclohydrolase I type 2/NIF3 family.</text>
</comment>
<dbReference type="Proteomes" id="UP000318927">
    <property type="component" value="Chromosome"/>
</dbReference>
<dbReference type="InterPro" id="IPR002678">
    <property type="entry name" value="DUF34/NIF3"/>
</dbReference>
<dbReference type="KEGG" id="mans:FRW55_02295"/>
<feature type="binding site" evidence="4">
    <location>
        <position position="65"/>
    </location>
    <ligand>
        <name>a divalent metal cation</name>
        <dbReference type="ChEBI" id="CHEBI:60240"/>
        <label>1</label>
    </ligand>
</feature>
<dbReference type="OrthoDB" id="9792792at2"/>
<feature type="binding site" evidence="4">
    <location>
        <position position="106"/>
    </location>
    <ligand>
        <name>a divalent metal cation</name>
        <dbReference type="ChEBI" id="CHEBI:60240"/>
        <label>1</label>
    </ligand>
</feature>
<reference evidence="5 6" key="1">
    <citation type="journal article" date="2019" name="Microbiol. Resour. Announc.">
        <title>Complete Genome Sequences of Three Mycoplasma anserisalpingitis (Mycoplasma sp. 1220) Strains.</title>
        <authorList>
            <person name="Grozner D."/>
            <person name="Forro B."/>
            <person name="Kovacs A.B."/>
            <person name="Marton S."/>
            <person name="Banyai K."/>
            <person name="Kreizinger Z."/>
            <person name="Sulyok K.M."/>
            <person name="Gyuranecz M."/>
        </authorList>
    </citation>
    <scope>NUCLEOTIDE SEQUENCE [LARGE SCALE GENOMIC DNA]</scope>
    <source>
        <strain evidence="5 6">ATCC:BAA-2147</strain>
    </source>
</reference>
<dbReference type="Pfam" id="PF01784">
    <property type="entry name" value="DUF34_NIF3"/>
    <property type="match status" value="1"/>
</dbReference>
<name>A0A5B8JXA6_9MOLU</name>
<keyword evidence="6" id="KW-1185">Reference proteome</keyword>
<dbReference type="PANTHER" id="PTHR13799">
    <property type="entry name" value="NGG1 INTERACTING FACTOR 3"/>
    <property type="match status" value="1"/>
</dbReference>
<evidence type="ECO:0000256" key="2">
    <source>
        <dbReference type="ARBA" id="ARBA00022112"/>
    </source>
</evidence>
<feature type="binding site" evidence="4">
    <location>
        <position position="226"/>
    </location>
    <ligand>
        <name>a divalent metal cation</name>
        <dbReference type="ChEBI" id="CHEBI:60240"/>
        <label>1</label>
    </ligand>
</feature>
<dbReference type="SUPFAM" id="SSF102705">
    <property type="entry name" value="NIF3 (NGG1p interacting factor 3)-like"/>
    <property type="match status" value="1"/>
</dbReference>
<evidence type="ECO:0000256" key="1">
    <source>
        <dbReference type="ARBA" id="ARBA00006964"/>
    </source>
</evidence>
<accession>A0A5B8JXA6</accession>
<dbReference type="EMBL" id="CP042295">
    <property type="protein sequence ID" value="QDY86981.1"/>
    <property type="molecule type" value="Genomic_DNA"/>
</dbReference>
<feature type="binding site" evidence="4">
    <location>
        <position position="223"/>
    </location>
    <ligand>
        <name>a divalent metal cation</name>
        <dbReference type="ChEBI" id="CHEBI:60240"/>
        <label>1</label>
    </ligand>
</feature>
<evidence type="ECO:0000256" key="4">
    <source>
        <dbReference type="PIRSR" id="PIRSR602678-1"/>
    </source>
</evidence>
<dbReference type="FunFam" id="3.40.1390.30:FF:000001">
    <property type="entry name" value="GTP cyclohydrolase 1 type 2"/>
    <property type="match status" value="1"/>
</dbReference>
<dbReference type="GO" id="GO:0005737">
    <property type="term" value="C:cytoplasm"/>
    <property type="evidence" value="ECO:0007669"/>
    <property type="project" value="TreeGrafter"/>
</dbReference>
<dbReference type="AlphaFoldDB" id="A0A5B8JXA6"/>
<dbReference type="Gene3D" id="3.40.1390.30">
    <property type="entry name" value="NIF3 (NGG1p interacting factor 3)-like"/>
    <property type="match status" value="1"/>
</dbReference>
<organism evidence="5 6">
    <name type="scientific">Mycoplasma anserisalpingitidis</name>
    <dbReference type="NCBI Taxonomy" id="519450"/>
    <lineage>
        <taxon>Bacteria</taxon>
        <taxon>Bacillati</taxon>
        <taxon>Mycoplasmatota</taxon>
        <taxon>Mollicutes</taxon>
        <taxon>Mycoplasmataceae</taxon>
        <taxon>Mycoplasma</taxon>
    </lineage>
</organism>
<dbReference type="PANTHER" id="PTHR13799:SF14">
    <property type="entry name" value="GTP CYCLOHYDROLASE 1 TYPE 2 HOMOLOG"/>
    <property type="match status" value="1"/>
</dbReference>
<sequence length="259" mass="30331">MKIKQLTEFLFNKYPLSLKEVWDPTGFSFKFNLSEKLTGVVLAIDITDQVVDYAIENNCNVILTHHPFLFEKTMEMEKIKAPYKMSLIKKIKQHRINTISFHTNYDNHIHGTSYQIARFMGIENYSYFQNSGYPCVLNYKTTPNQFIKLLKDKIKINSFRTNLTDAQLNENITKIILMSGSGFVGDINEWTKKGADLIVSSDFRWSDWINFQQINAPILEVPHLDEHVFVWDVSAQLKKKFDELNILTFNVEQPYRNID</sequence>